<name>A0A1H2LXG4_9ACTN</name>
<evidence type="ECO:0000256" key="2">
    <source>
        <dbReference type="SAM" id="SignalP"/>
    </source>
</evidence>
<sequence length="95" mass="9755">MGAVALLGLALCVVLTTVPGSTAAFTAQVTNTGDTVGTNRYFTCQDAVRGDGAYFAHSLDDDPPNNQATARDATLNNRPGTYGAGPRAGRGAPRR</sequence>
<accession>A0A1H2LXG4</accession>
<feature type="compositionally biased region" description="Polar residues" evidence="1">
    <location>
        <begin position="64"/>
        <end position="77"/>
    </location>
</feature>
<dbReference type="STRING" id="546874.SAMN04488544_1015"/>
<keyword evidence="2" id="KW-0732">Signal</keyword>
<evidence type="ECO:0000313" key="3">
    <source>
        <dbReference type="EMBL" id="SDU85552.1"/>
    </source>
</evidence>
<reference evidence="4" key="1">
    <citation type="submission" date="2016-10" db="EMBL/GenBank/DDBJ databases">
        <authorList>
            <person name="Varghese N."/>
            <person name="Submissions S."/>
        </authorList>
    </citation>
    <scope>NUCLEOTIDE SEQUENCE [LARGE SCALE GENOMIC DNA]</scope>
    <source>
        <strain evidence="4">DSM 21743</strain>
    </source>
</reference>
<keyword evidence="4" id="KW-1185">Reference proteome</keyword>
<dbReference type="AlphaFoldDB" id="A0A1H2LXG4"/>
<evidence type="ECO:0000313" key="4">
    <source>
        <dbReference type="Proteomes" id="UP000198825"/>
    </source>
</evidence>
<feature type="region of interest" description="Disordered" evidence="1">
    <location>
        <begin position="56"/>
        <end position="95"/>
    </location>
</feature>
<gene>
    <name evidence="3" type="ORF">SAMN04488544_1015</name>
</gene>
<evidence type="ECO:0000256" key="1">
    <source>
        <dbReference type="SAM" id="MobiDB-lite"/>
    </source>
</evidence>
<dbReference type="EMBL" id="LT629799">
    <property type="protein sequence ID" value="SDU85552.1"/>
    <property type="molecule type" value="Genomic_DNA"/>
</dbReference>
<proteinExistence type="predicted"/>
<protein>
    <submittedName>
        <fullName evidence="3">Uncharacterized protein</fullName>
    </submittedName>
</protein>
<feature type="chain" id="PRO_5009279775" evidence="2">
    <location>
        <begin position="24"/>
        <end position="95"/>
    </location>
</feature>
<dbReference type="Proteomes" id="UP000198825">
    <property type="component" value="Chromosome I"/>
</dbReference>
<feature type="signal peptide" evidence="2">
    <location>
        <begin position="1"/>
        <end position="23"/>
    </location>
</feature>
<organism evidence="3 4">
    <name type="scientific">Microlunatus sagamiharensis</name>
    <dbReference type="NCBI Taxonomy" id="546874"/>
    <lineage>
        <taxon>Bacteria</taxon>
        <taxon>Bacillati</taxon>
        <taxon>Actinomycetota</taxon>
        <taxon>Actinomycetes</taxon>
        <taxon>Propionibacteriales</taxon>
        <taxon>Propionibacteriaceae</taxon>
        <taxon>Microlunatus</taxon>
    </lineage>
</organism>